<dbReference type="RefSeq" id="WP_279246092.1">
    <property type="nucleotide sequence ID" value="NZ_SHNN01000003.1"/>
</dbReference>
<dbReference type="Gene3D" id="3.50.50.60">
    <property type="entry name" value="FAD/NAD(P)-binding domain"/>
    <property type="match status" value="1"/>
</dbReference>
<evidence type="ECO:0000256" key="3">
    <source>
        <dbReference type="ARBA" id="ARBA00022827"/>
    </source>
</evidence>
<evidence type="ECO:0000259" key="6">
    <source>
        <dbReference type="Pfam" id="PF00890"/>
    </source>
</evidence>
<keyword evidence="4" id="KW-0560">Oxidoreductase</keyword>
<dbReference type="InterPro" id="IPR003953">
    <property type="entry name" value="FAD-dep_OxRdtase_2_FAD-bd"/>
</dbReference>
<dbReference type="Pfam" id="PF00890">
    <property type="entry name" value="FAD_binding_2"/>
    <property type="match status" value="1"/>
</dbReference>
<feature type="region of interest" description="Disordered" evidence="5">
    <location>
        <begin position="152"/>
        <end position="171"/>
    </location>
</feature>
<proteinExistence type="predicted"/>
<organism evidence="7 8">
    <name type="scientific">Candidatus Litorirhabdus singularis</name>
    <dbReference type="NCBI Taxonomy" id="2518993"/>
    <lineage>
        <taxon>Bacteria</taxon>
        <taxon>Pseudomonadati</taxon>
        <taxon>Pseudomonadota</taxon>
        <taxon>Gammaproteobacteria</taxon>
        <taxon>Cellvibrionales</taxon>
        <taxon>Halieaceae</taxon>
        <taxon>Candidatus Litorirhabdus</taxon>
    </lineage>
</organism>
<evidence type="ECO:0000313" key="8">
    <source>
        <dbReference type="Proteomes" id="UP001143362"/>
    </source>
</evidence>
<dbReference type="PANTHER" id="PTHR43400:SF10">
    <property type="entry name" value="3-OXOSTEROID 1-DEHYDROGENASE"/>
    <property type="match status" value="1"/>
</dbReference>
<dbReference type="InterPro" id="IPR036188">
    <property type="entry name" value="FAD/NAD-bd_sf"/>
</dbReference>
<evidence type="ECO:0000256" key="5">
    <source>
        <dbReference type="SAM" id="MobiDB-lite"/>
    </source>
</evidence>
<evidence type="ECO:0000256" key="4">
    <source>
        <dbReference type="ARBA" id="ARBA00023002"/>
    </source>
</evidence>
<feature type="domain" description="FAD-dependent oxidoreductase 2 FAD-binding" evidence="6">
    <location>
        <begin position="27"/>
        <end position="462"/>
    </location>
</feature>
<dbReference type="NCBIfam" id="NF005510">
    <property type="entry name" value="PRK07121.1-3"/>
    <property type="match status" value="1"/>
</dbReference>
<gene>
    <name evidence="7" type="ORF">EYC98_14465</name>
</gene>
<protein>
    <submittedName>
        <fullName evidence="7">FAD-dependent oxidoreductase</fullName>
    </submittedName>
</protein>
<keyword evidence="8" id="KW-1185">Reference proteome</keyword>
<keyword evidence="2" id="KW-0285">Flavoprotein</keyword>
<comment type="cofactor">
    <cofactor evidence="1">
        <name>FAD</name>
        <dbReference type="ChEBI" id="CHEBI:57692"/>
    </cofactor>
</comment>
<dbReference type="InterPro" id="IPR050315">
    <property type="entry name" value="FAD-oxidoreductase_2"/>
</dbReference>
<keyword evidence="3" id="KW-0274">FAD</keyword>
<evidence type="ECO:0000313" key="7">
    <source>
        <dbReference type="EMBL" id="MCX2982061.1"/>
    </source>
</evidence>
<sequence>MAGTTDKLDPNQPLSAADIDHWHAETDVLVIGYGGAGACAALQAHASGAAVTLLELASGSGGTTALAGGQIYLGGGTPIQQACGFEDSVEAMEAYVRTAAGHHTDDSRVQAYCRDSLEHYDWLVSQGVVFNPQFYGGKHTNTPEYQSLAYSGNEKGHAEQQLSQPAPRAHKPKAHWEEGGATLMATLTAAIAATDIDVHFDTRALTLICEGDTVVGLMVRQDGEQRAWRARQGVVLCCGGFIMNRDMVARYAPRLVDGTPIGSPGDNGSGILMGMGAGAAAINMHEGFVSVIWYPSGEFCKGVFVNEQGNRFINEDCYHSRGAHHCLNQSNRKVYMVVDSDIYTEPPMYSAAQVVEVAETFADLERDAGFAEGSLSATMDTYNRYAEQGQDPLFHKSEEWLRPLNKPPYALLDFSIDSGIYYPSFTFGGLETSIDGEVQTPTGQTIKGLYAAGRTTAGLPRTAEGYASGMSIGDATYFGRRAGRAAAAR</sequence>
<dbReference type="EMBL" id="SHNN01000003">
    <property type="protein sequence ID" value="MCX2982061.1"/>
    <property type="molecule type" value="Genomic_DNA"/>
</dbReference>
<reference evidence="7" key="1">
    <citation type="submission" date="2019-02" db="EMBL/GenBank/DDBJ databases">
        <authorList>
            <person name="Li S.-H."/>
        </authorList>
    </citation>
    <scope>NUCLEOTIDE SEQUENCE</scope>
    <source>
        <strain evidence="7">IMCC14734</strain>
    </source>
</reference>
<dbReference type="SUPFAM" id="SSF56425">
    <property type="entry name" value="Succinate dehydrogenase/fumarate reductase flavoprotein, catalytic domain"/>
    <property type="match status" value="1"/>
</dbReference>
<comment type="caution">
    <text evidence="7">The sequence shown here is derived from an EMBL/GenBank/DDBJ whole genome shotgun (WGS) entry which is preliminary data.</text>
</comment>
<dbReference type="Proteomes" id="UP001143362">
    <property type="component" value="Unassembled WGS sequence"/>
</dbReference>
<dbReference type="PANTHER" id="PTHR43400">
    <property type="entry name" value="FUMARATE REDUCTASE"/>
    <property type="match status" value="1"/>
</dbReference>
<dbReference type="Gene3D" id="3.90.700.10">
    <property type="entry name" value="Succinate dehydrogenase/fumarate reductase flavoprotein, catalytic domain"/>
    <property type="match status" value="1"/>
</dbReference>
<dbReference type="SUPFAM" id="SSF51905">
    <property type="entry name" value="FAD/NAD(P)-binding domain"/>
    <property type="match status" value="1"/>
</dbReference>
<name>A0ABT3TIA5_9GAMM</name>
<dbReference type="InterPro" id="IPR027477">
    <property type="entry name" value="Succ_DH/fumarate_Rdtase_cat_sf"/>
</dbReference>
<evidence type="ECO:0000256" key="1">
    <source>
        <dbReference type="ARBA" id="ARBA00001974"/>
    </source>
</evidence>
<accession>A0ABT3TIA5</accession>
<evidence type="ECO:0000256" key="2">
    <source>
        <dbReference type="ARBA" id="ARBA00022630"/>
    </source>
</evidence>